<reference evidence="2" key="1">
    <citation type="submission" date="2016-03" db="EMBL/GenBank/DDBJ databases">
        <authorList>
            <person name="Guldener U."/>
        </authorList>
    </citation>
    <scope>NUCLEOTIDE SEQUENCE [LARGE SCALE GENOMIC DNA]</scope>
</reference>
<gene>
    <name evidence="1" type="ORF">RSE6_09165</name>
</gene>
<proteinExistence type="predicted"/>
<name>A0A1E1MH97_RHYSE</name>
<organism evidence="1 2">
    <name type="scientific">Rhynchosporium secalis</name>
    <name type="common">Barley scald fungus</name>
    <dbReference type="NCBI Taxonomy" id="38038"/>
    <lineage>
        <taxon>Eukaryota</taxon>
        <taxon>Fungi</taxon>
        <taxon>Dikarya</taxon>
        <taxon>Ascomycota</taxon>
        <taxon>Pezizomycotina</taxon>
        <taxon>Leotiomycetes</taxon>
        <taxon>Helotiales</taxon>
        <taxon>Ploettnerulaceae</taxon>
        <taxon>Rhynchosporium</taxon>
    </lineage>
</organism>
<dbReference type="Proteomes" id="UP000177625">
    <property type="component" value="Unassembled WGS sequence"/>
</dbReference>
<sequence length="182" mass="20180">MGSLLNEHPYLSNKPISLGSTNLLQTPLTRTGHGPGLFLIVPHDYQGPISGDLNKTLDPDPLRKWAEEGFAVAEVRLSARAKTAVEDLQQAVKALLEMPQCNKKEKVGVRVYSFPDPTSRRLWEYLIGAEAIAALVTYTDQPISYRADGDNMQREEENDVLHDEGLHPVLDYVFAPVLSAEV</sequence>
<evidence type="ECO:0000313" key="1">
    <source>
        <dbReference type="EMBL" id="CZT48469.1"/>
    </source>
</evidence>
<accession>A0A1E1MH97</accession>
<evidence type="ECO:0000313" key="2">
    <source>
        <dbReference type="Proteomes" id="UP000177625"/>
    </source>
</evidence>
<dbReference type="EMBL" id="FJVC01000336">
    <property type="protein sequence ID" value="CZT48469.1"/>
    <property type="molecule type" value="Genomic_DNA"/>
</dbReference>
<keyword evidence="2" id="KW-1185">Reference proteome</keyword>
<dbReference type="AlphaFoldDB" id="A0A1E1MH97"/>
<protein>
    <submittedName>
        <fullName evidence="1">Uncharacterized protein</fullName>
    </submittedName>
</protein>